<evidence type="ECO:0008006" key="6">
    <source>
        <dbReference type="Google" id="ProtNLM"/>
    </source>
</evidence>
<feature type="region of interest" description="Disordered" evidence="1">
    <location>
        <begin position="177"/>
        <end position="212"/>
    </location>
</feature>
<evidence type="ECO:0000313" key="4">
    <source>
        <dbReference type="EMBL" id="ART69929.1"/>
    </source>
</evidence>
<feature type="domain" description="HNH nuclease" evidence="3">
    <location>
        <begin position="66"/>
        <end position="109"/>
    </location>
</feature>
<evidence type="ECO:0000313" key="5">
    <source>
        <dbReference type="Proteomes" id="UP000195331"/>
    </source>
</evidence>
<dbReference type="InterPro" id="IPR003615">
    <property type="entry name" value="HNH_nuc"/>
</dbReference>
<accession>A0A1Y0C420</accession>
<proteinExistence type="predicted"/>
<name>A0A1Y0C420_9MYCO</name>
<dbReference type="KEGG" id="mdx:BTO20_16305"/>
<dbReference type="RefSeq" id="WP_087077420.1">
    <property type="nucleotide sequence ID" value="NZ_CP020809.1"/>
</dbReference>
<dbReference type="EMBL" id="CP020809">
    <property type="protein sequence ID" value="ART69929.1"/>
    <property type="molecule type" value="Genomic_DNA"/>
</dbReference>
<dbReference type="GO" id="GO:0016788">
    <property type="term" value="F:hydrolase activity, acting on ester bonds"/>
    <property type="evidence" value="ECO:0007669"/>
    <property type="project" value="InterPro"/>
</dbReference>
<evidence type="ECO:0000259" key="3">
    <source>
        <dbReference type="Pfam" id="PF13392"/>
    </source>
</evidence>
<dbReference type="Proteomes" id="UP000195331">
    <property type="component" value="Chromosome"/>
</dbReference>
<sequence>MPEVWRDVPGFEGRYAVSDWGRVKSLPHYVTQRNGVVIPVIGRHLTPYKEKGGRLILSLGRGYRRRVHQIVMLAFVGPCPDGMEVCHNNGDASDNRLVNLRYDTHKGNEQDKIRHGTHHNTVKTHCIHRHEYTPENTYLTKDGRRNCLTCRLAREAARWQRLKHDESHKAYMREASRRYEAAHKSERRRGSAYSSPAKRQTTTDINHRGDVA</sequence>
<feature type="compositionally biased region" description="Polar residues" evidence="1">
    <location>
        <begin position="192"/>
        <end position="204"/>
    </location>
</feature>
<dbReference type="OrthoDB" id="6631788at2"/>
<protein>
    <recommendedName>
        <fullName evidence="6">HNH nuclease domain-containing protein</fullName>
    </recommendedName>
</protein>
<evidence type="ECO:0000259" key="2">
    <source>
        <dbReference type="Pfam" id="PF07463"/>
    </source>
</evidence>
<dbReference type="Pfam" id="PF13392">
    <property type="entry name" value="HNH_3"/>
    <property type="match status" value="1"/>
</dbReference>
<feature type="domain" description="NUMOD4" evidence="2">
    <location>
        <begin position="3"/>
        <end position="65"/>
    </location>
</feature>
<dbReference type="AlphaFoldDB" id="A0A1Y0C420"/>
<gene>
    <name evidence="4" type="ORF">BTO20_16305</name>
</gene>
<keyword evidence="5" id="KW-1185">Reference proteome</keyword>
<dbReference type="SUPFAM" id="SSF54060">
    <property type="entry name" value="His-Me finger endonucleases"/>
    <property type="match status" value="1"/>
</dbReference>
<organism evidence="4 5">
    <name type="scientific">Mycobacterium dioxanotrophicus</name>
    <dbReference type="NCBI Taxonomy" id="482462"/>
    <lineage>
        <taxon>Bacteria</taxon>
        <taxon>Bacillati</taxon>
        <taxon>Actinomycetota</taxon>
        <taxon>Actinomycetes</taxon>
        <taxon>Mycobacteriales</taxon>
        <taxon>Mycobacteriaceae</taxon>
        <taxon>Mycobacterium</taxon>
    </lineage>
</organism>
<dbReference type="Pfam" id="PF07463">
    <property type="entry name" value="NUMOD4"/>
    <property type="match status" value="1"/>
</dbReference>
<reference evidence="4 5" key="1">
    <citation type="submission" date="2017-04" db="EMBL/GenBank/DDBJ databases">
        <title>Whole Genome Sequence of 1,4-Dioxane Degrading Bacterium Mycobacterium dioxanotrophicus PH-06.</title>
        <authorList>
            <person name="He Y."/>
        </authorList>
    </citation>
    <scope>NUCLEOTIDE SEQUENCE [LARGE SCALE GENOMIC DNA]</scope>
    <source>
        <strain evidence="4 5">PH-06</strain>
    </source>
</reference>
<dbReference type="InterPro" id="IPR044925">
    <property type="entry name" value="His-Me_finger_sf"/>
</dbReference>
<dbReference type="InterPro" id="IPR010902">
    <property type="entry name" value="NUMOD4"/>
</dbReference>
<dbReference type="Gene3D" id="3.90.75.20">
    <property type="match status" value="1"/>
</dbReference>
<evidence type="ECO:0000256" key="1">
    <source>
        <dbReference type="SAM" id="MobiDB-lite"/>
    </source>
</evidence>